<evidence type="ECO:0000313" key="9">
    <source>
        <dbReference type="EMBL" id="CRI41563.1"/>
    </source>
</evidence>
<dbReference type="CDD" id="cd03235">
    <property type="entry name" value="ABC_Metallic_Cations"/>
    <property type="match status" value="1"/>
</dbReference>
<dbReference type="SUPFAM" id="SSF52540">
    <property type="entry name" value="P-loop containing nucleoside triphosphate hydrolases"/>
    <property type="match status" value="1"/>
</dbReference>
<gene>
    <name evidence="7" type="ORF">BN1224_CV15_C_00030</name>
    <name evidence="10" type="ORF">BN1224_DC9_BS_01390</name>
    <name evidence="9" type="ORF">BN1224_GiD_A_05640</name>
    <name evidence="11" type="ORF">BN1224_H12_EF_00180</name>
    <name evidence="12" type="ORF">BN1224_MUL2216_F_00850</name>
    <name evidence="13" type="ORF">BN1224_Panola_H_00590</name>
    <name evidence="15" type="ORF">BN1224_PB1_B_05510</name>
    <name evidence="14" type="ORF">BN1224_U1271_C_03940</name>
    <name evidence="16" type="ORF">BN1224_UZG1_A_05640</name>
    <name evidence="17" type="ORF">BN1224_Wien2_G_01890</name>
    <name evidence="18" type="ORF">BN1224_YK41_BQ_00210</name>
    <name evidence="8" type="ORF">CWL029c_D_00710</name>
</gene>
<name>A0A0F7XHX2_CHLPN</name>
<dbReference type="EMBL" id="LN846999">
    <property type="protein sequence ID" value="CRI38170.1"/>
    <property type="molecule type" value="Genomic_DNA"/>
</dbReference>
<protein>
    <submittedName>
        <fullName evidence="16">Probable metal transport system ATP-binding protein CPn_0542/CP_0210/CPj0542/CpB0563</fullName>
    </submittedName>
</protein>
<dbReference type="SMR" id="A0A0F7XHX2"/>
<evidence type="ECO:0000313" key="11">
    <source>
        <dbReference type="EMBL" id="CRI43790.1"/>
    </source>
</evidence>
<keyword evidence="3" id="KW-0813">Transport</keyword>
<dbReference type="EMBL" id="LN847004">
    <property type="protein sequence ID" value="CRI40434.1"/>
    <property type="molecule type" value="Genomic_DNA"/>
</dbReference>
<dbReference type="PANTHER" id="PTHR42734">
    <property type="entry name" value="METAL TRANSPORT SYSTEM ATP-BINDING PROTEIN TM_0124-RELATED"/>
    <property type="match status" value="1"/>
</dbReference>
<evidence type="ECO:0000313" key="15">
    <source>
        <dbReference type="EMBL" id="CRI50582.1"/>
    </source>
</evidence>
<dbReference type="GO" id="GO:0005886">
    <property type="term" value="C:plasma membrane"/>
    <property type="evidence" value="ECO:0007669"/>
    <property type="project" value="UniProtKB-SubCell"/>
</dbReference>
<dbReference type="InterPro" id="IPR050153">
    <property type="entry name" value="Metal_Ion_Import_ABC"/>
</dbReference>
<dbReference type="Pfam" id="PF00005">
    <property type="entry name" value="ABC_tran"/>
    <property type="match status" value="1"/>
</dbReference>
<dbReference type="InterPro" id="IPR027417">
    <property type="entry name" value="P-loop_NTPase"/>
</dbReference>
<dbReference type="EMBL" id="LN847008">
    <property type="protein sequence ID" value="CRI41563.1"/>
    <property type="molecule type" value="Genomic_DNA"/>
</dbReference>
<evidence type="ECO:0000256" key="3">
    <source>
        <dbReference type="ARBA" id="ARBA00022448"/>
    </source>
</evidence>
<evidence type="ECO:0000313" key="18">
    <source>
        <dbReference type="EMBL" id="CRI73203.1"/>
    </source>
</evidence>
<evidence type="ECO:0000313" key="10">
    <source>
        <dbReference type="EMBL" id="CRI42656.1"/>
    </source>
</evidence>
<dbReference type="PROSITE" id="PS00211">
    <property type="entry name" value="ABC_TRANSPORTER_1"/>
    <property type="match status" value="1"/>
</dbReference>
<sequence>MTIRILAEGLAFRYGSKGPNIIHDVSFSVYDGDFIGIIGPNGGGKSTLTMLILGLLTPTFGSLKTFPSHSAGKQTHSMIGWVPQHFSYDPCFPISVKDVVLSGRLSQLSWHGKYKKKDFEAVDHALDLVGLSDHHHHCFAHLSGGQIQRVLLARALASYPEILILDEPTTNIDPDNQQRILSILKKLNRTCTILMVTHDLHHTTNYFNKVFYMNKTLTSLADTSTLTDQFCCHPYKNQEFSCSPH</sequence>
<evidence type="ECO:0000313" key="16">
    <source>
        <dbReference type="EMBL" id="CRI51709.1"/>
    </source>
</evidence>
<keyword evidence="5 16" id="KW-0067">ATP-binding</keyword>
<dbReference type="InterPro" id="IPR003439">
    <property type="entry name" value="ABC_transporter-like_ATP-bd"/>
</dbReference>
<evidence type="ECO:0000313" key="7">
    <source>
        <dbReference type="EMBL" id="CRI38170.1"/>
    </source>
</evidence>
<dbReference type="SMART" id="SM00382">
    <property type="entry name" value="AAA"/>
    <property type="match status" value="1"/>
</dbReference>
<dbReference type="Gene3D" id="3.40.50.300">
    <property type="entry name" value="P-loop containing nucleotide triphosphate hydrolases"/>
    <property type="match status" value="1"/>
</dbReference>
<evidence type="ECO:0000313" key="17">
    <source>
        <dbReference type="EMBL" id="CRI53150.1"/>
    </source>
</evidence>
<dbReference type="InterPro" id="IPR017871">
    <property type="entry name" value="ABC_transporter-like_CS"/>
</dbReference>
<proteinExistence type="inferred from homology"/>
<dbReference type="GeneID" id="45050585"/>
<dbReference type="EMBL" id="LN847233">
    <property type="protein sequence ID" value="CRI47161.1"/>
    <property type="molecule type" value="Genomic_DNA"/>
</dbReference>
<accession>A0A0F7XHX2</accession>
<evidence type="ECO:0000256" key="1">
    <source>
        <dbReference type="ARBA" id="ARBA00004417"/>
    </source>
</evidence>
<feature type="domain" description="ABC transporter" evidence="6">
    <location>
        <begin position="5"/>
        <end position="240"/>
    </location>
</feature>
<comment type="similarity">
    <text evidence="2">Belongs to the ABC transporter superfamily.</text>
</comment>
<dbReference type="InterPro" id="IPR003593">
    <property type="entry name" value="AAA+_ATPase"/>
</dbReference>
<evidence type="ECO:0000313" key="14">
    <source>
        <dbReference type="EMBL" id="CRI49454.1"/>
    </source>
</evidence>
<evidence type="ECO:0000256" key="4">
    <source>
        <dbReference type="ARBA" id="ARBA00022741"/>
    </source>
</evidence>
<dbReference type="GO" id="GO:0005524">
    <property type="term" value="F:ATP binding"/>
    <property type="evidence" value="ECO:0007669"/>
    <property type="project" value="UniProtKB-KW"/>
</dbReference>
<dbReference type="RefSeq" id="WP_010883180.1">
    <property type="nucleotide sequence ID" value="NZ_CP160064.1"/>
</dbReference>
<dbReference type="AlphaFoldDB" id="A0A0F7XHX2"/>
<evidence type="ECO:0000259" key="6">
    <source>
        <dbReference type="PROSITE" id="PS50893"/>
    </source>
</evidence>
<dbReference type="GO" id="GO:0016887">
    <property type="term" value="F:ATP hydrolysis activity"/>
    <property type="evidence" value="ECO:0007669"/>
    <property type="project" value="InterPro"/>
</dbReference>
<evidence type="ECO:0000256" key="2">
    <source>
        <dbReference type="ARBA" id="ARBA00005417"/>
    </source>
</evidence>
<organism evidence="16">
    <name type="scientific">Chlamydia pneumoniae</name>
    <name type="common">Chlamydophila pneumoniae</name>
    <dbReference type="NCBI Taxonomy" id="83558"/>
    <lineage>
        <taxon>Bacteria</taxon>
        <taxon>Pseudomonadati</taxon>
        <taxon>Chlamydiota</taxon>
        <taxon>Chlamydiia</taxon>
        <taxon>Chlamydiales</taxon>
        <taxon>Chlamydiaceae</taxon>
        <taxon>Chlamydia/Chlamydophila group</taxon>
        <taxon>Chlamydia</taxon>
    </lineage>
</organism>
<dbReference type="PANTHER" id="PTHR42734:SF17">
    <property type="entry name" value="METAL TRANSPORT SYSTEM ATP-BINDING PROTEIN TM_0124-RELATED"/>
    <property type="match status" value="1"/>
</dbReference>
<dbReference type="OrthoDB" id="9806726at2"/>
<evidence type="ECO:0000313" key="13">
    <source>
        <dbReference type="EMBL" id="CRI47161.1"/>
    </source>
</evidence>
<dbReference type="EMBL" id="LN847049">
    <property type="protein sequence ID" value="CRI42656.1"/>
    <property type="molecule type" value="Genomic_DNA"/>
</dbReference>
<dbReference type="EMBL" id="LN847245">
    <property type="protein sequence ID" value="CRI51709.1"/>
    <property type="molecule type" value="Genomic_DNA"/>
</dbReference>
<keyword evidence="4" id="KW-0547">Nucleotide-binding</keyword>
<reference evidence="16" key="1">
    <citation type="submission" date="2015-05" db="EMBL/GenBank/DDBJ databases">
        <authorList>
            <person name="Rattei Thomas"/>
        </authorList>
    </citation>
    <scope>NUCLEOTIDE SEQUENCE</scope>
    <source>
        <strain evidence="7">CV15</strain>
        <strain evidence="8">CWL029c</strain>
        <strain evidence="10">DC9</strain>
        <strain evidence="9">GiD</strain>
        <strain evidence="11">H12</strain>
        <strain evidence="12">MUL2216</strain>
        <strain evidence="13">Panola</strain>
        <strain evidence="15">PB1</strain>
        <strain evidence="14">U1271</strain>
        <strain evidence="16">UZG1</strain>
        <strain evidence="17">Wien2</strain>
        <strain evidence="18">YK41</strain>
    </source>
</reference>
<evidence type="ECO:0000313" key="8">
    <source>
        <dbReference type="EMBL" id="CRI40434.1"/>
    </source>
</evidence>
<evidence type="ECO:0000256" key="5">
    <source>
        <dbReference type="ARBA" id="ARBA00022840"/>
    </source>
</evidence>
<dbReference type="PROSITE" id="PS50893">
    <property type="entry name" value="ABC_TRANSPORTER_2"/>
    <property type="match status" value="1"/>
</dbReference>
<evidence type="ECO:0000313" key="12">
    <source>
        <dbReference type="EMBL" id="CRI46030.1"/>
    </source>
</evidence>
<dbReference type="EMBL" id="LN847254">
    <property type="protein sequence ID" value="CRI53150.1"/>
    <property type="molecule type" value="Genomic_DNA"/>
</dbReference>
<dbReference type="EMBL" id="LN847227">
    <property type="protein sequence ID" value="CRI46030.1"/>
    <property type="molecule type" value="Genomic_DNA"/>
</dbReference>
<dbReference type="PATRIC" id="fig|83558.13.peg.578"/>
<comment type="subcellular location">
    <subcellularLocation>
        <location evidence="1">Cell inner membrane</location>
        <topology evidence="1">Peripheral membrane protein</topology>
    </subcellularLocation>
</comment>
<dbReference type="EMBL" id="LN847185">
    <property type="protein sequence ID" value="CRI43790.1"/>
    <property type="molecule type" value="Genomic_DNA"/>
</dbReference>
<dbReference type="EMBL" id="LN849042">
    <property type="protein sequence ID" value="CRI73203.1"/>
    <property type="molecule type" value="Genomic_DNA"/>
</dbReference>
<dbReference type="EMBL" id="LN847244">
    <property type="protein sequence ID" value="CRI49454.1"/>
    <property type="molecule type" value="Genomic_DNA"/>
</dbReference>
<dbReference type="EMBL" id="LN847240">
    <property type="protein sequence ID" value="CRI50582.1"/>
    <property type="molecule type" value="Genomic_DNA"/>
</dbReference>